<keyword evidence="3" id="KW-1185">Reference proteome</keyword>
<proteinExistence type="predicted"/>
<dbReference type="GO" id="GO:0003730">
    <property type="term" value="F:mRNA 3'-UTR binding"/>
    <property type="evidence" value="ECO:0007669"/>
    <property type="project" value="TreeGrafter"/>
</dbReference>
<dbReference type="Gene3D" id="3.30.1330.30">
    <property type="match status" value="1"/>
</dbReference>
<dbReference type="GO" id="GO:0043021">
    <property type="term" value="F:ribonucleoprotein complex binding"/>
    <property type="evidence" value="ECO:0007669"/>
    <property type="project" value="TreeGrafter"/>
</dbReference>
<dbReference type="STRING" id="35570.A0A1I8PV01"/>
<sequence length="306" mass="35590">MSDKFKVIDHVTFEQLQQSSKSAIATSAVPKIRNAKYKRMAAAADSGFNLLQFVKKADRGGKQAKKRKHKVTKRILDERFKHSFRKKGKQRENGSKLKISRLKKSVLRYRQLKRNQEKMQDEIVTQLEGLKLVANNAPTEVASEKSRIHSGRFRDYCENCTTPTLKQHTERLLRELNRFQRRAYVQNEIKARAHRRLVIGFREVQNFLSISKVKLVIIATDCERCEGTAGLDETISNIKRLCHDQQIPICFPLQRRQLSYMLYKKASISCIGILDYDGARETFQQLLVALNDAREMYRKMQHCNTT</sequence>
<evidence type="ECO:0000313" key="3">
    <source>
        <dbReference type="Proteomes" id="UP000095300"/>
    </source>
</evidence>
<dbReference type="SUPFAM" id="SSF55315">
    <property type="entry name" value="L30e-like"/>
    <property type="match status" value="1"/>
</dbReference>
<dbReference type="EnsemblMetazoa" id="SCAU011366-RA">
    <property type="protein sequence ID" value="SCAU011366-PA"/>
    <property type="gene ID" value="SCAU011366"/>
</dbReference>
<dbReference type="GO" id="GO:0005739">
    <property type="term" value="C:mitochondrion"/>
    <property type="evidence" value="ECO:0007669"/>
    <property type="project" value="TreeGrafter"/>
</dbReference>
<dbReference type="KEGG" id="scac:106086774"/>
<dbReference type="OrthoDB" id="263617at2759"/>
<protein>
    <recommendedName>
        <fullName evidence="1">Ribosomal protein eL8/eL30/eS12/Gadd45 domain-containing protein</fullName>
    </recommendedName>
</protein>
<dbReference type="VEuPathDB" id="VectorBase:SCAU011366"/>
<dbReference type="AlphaFoldDB" id="A0A1I8PV01"/>
<dbReference type="Pfam" id="PF01248">
    <property type="entry name" value="Ribosomal_L7Ae"/>
    <property type="match status" value="1"/>
</dbReference>
<feature type="domain" description="Ribosomal protein eL8/eL30/eS12/Gadd45" evidence="1">
    <location>
        <begin position="188"/>
        <end position="280"/>
    </location>
</feature>
<dbReference type="PANTHER" id="PTHR13284">
    <property type="entry name" value="GH01354P"/>
    <property type="match status" value="1"/>
</dbReference>
<name>A0A1I8PV01_STOCA</name>
<dbReference type="GO" id="GO:1990904">
    <property type="term" value="C:ribonucleoprotein complex"/>
    <property type="evidence" value="ECO:0007669"/>
    <property type="project" value="TreeGrafter"/>
</dbReference>
<evidence type="ECO:0000313" key="2">
    <source>
        <dbReference type="EnsemblMetazoa" id="SCAU011366-PA"/>
    </source>
</evidence>
<dbReference type="PANTHER" id="PTHR13284:SF4">
    <property type="entry name" value="C2H2-TYPE DOMAIN-CONTAINING PROTEIN"/>
    <property type="match status" value="1"/>
</dbReference>
<dbReference type="InterPro" id="IPR040051">
    <property type="entry name" value="SECISBP2"/>
</dbReference>
<evidence type="ECO:0000259" key="1">
    <source>
        <dbReference type="Pfam" id="PF01248"/>
    </source>
</evidence>
<dbReference type="GO" id="GO:0035368">
    <property type="term" value="F:selenocysteine insertion sequence binding"/>
    <property type="evidence" value="ECO:0007669"/>
    <property type="project" value="InterPro"/>
</dbReference>
<dbReference type="InterPro" id="IPR004038">
    <property type="entry name" value="Ribosomal_eL8/eL30/eS12/Gad45"/>
</dbReference>
<gene>
    <name evidence="2" type="primary">106086774</name>
</gene>
<reference evidence="2" key="1">
    <citation type="submission" date="2020-05" db="UniProtKB">
        <authorList>
            <consortium name="EnsemblMetazoa"/>
        </authorList>
    </citation>
    <scope>IDENTIFICATION</scope>
    <source>
        <strain evidence="2">USDA</strain>
    </source>
</reference>
<accession>A0A1I8PV01</accession>
<organism evidence="2 3">
    <name type="scientific">Stomoxys calcitrans</name>
    <name type="common">Stable fly</name>
    <name type="synonym">Conops calcitrans</name>
    <dbReference type="NCBI Taxonomy" id="35570"/>
    <lineage>
        <taxon>Eukaryota</taxon>
        <taxon>Metazoa</taxon>
        <taxon>Ecdysozoa</taxon>
        <taxon>Arthropoda</taxon>
        <taxon>Hexapoda</taxon>
        <taxon>Insecta</taxon>
        <taxon>Pterygota</taxon>
        <taxon>Neoptera</taxon>
        <taxon>Endopterygota</taxon>
        <taxon>Diptera</taxon>
        <taxon>Brachycera</taxon>
        <taxon>Muscomorpha</taxon>
        <taxon>Muscoidea</taxon>
        <taxon>Muscidae</taxon>
        <taxon>Stomoxys</taxon>
    </lineage>
</organism>
<dbReference type="InterPro" id="IPR029064">
    <property type="entry name" value="Ribosomal_eL30-like_sf"/>
</dbReference>
<dbReference type="Proteomes" id="UP000095300">
    <property type="component" value="Unassembled WGS sequence"/>
</dbReference>